<keyword evidence="5" id="KW-0418">Kinase</keyword>
<sequence>MAEQQLKLPNVAGFKLVKQIGGGGFSTIATQRSTALGPPQPLLCKSLTIYFLRVYQAVNLEKGRVAACKVIAITSETTEAQLKAIDKEIRVHSALKHRYILELIGAARLPLERALKSGYFPGMYLLMEMAAGGDLFDKIAPDEGIDEDIAHFYFCQMLEGLQYIHAEGVCHRDLKPENLLLDAAGTLKISDFGLSAVYKLKETGQTRMLNERCGSLPYLAPEMRGNGSYAAEPIDVWGSGVILFTLLAGNTPWDEPTRGSHEFVQYLNGECFNHDPWNRFGENALSLITGMLDVDPAHRMTLADVASHPWVTRPSQIAGRGPSAIAQSLTARLRANGDLGIAEPQIGGEDSMDTDEDGDVTMHPAKSQFTQSLMLFSQTQRGVRYRYTPHLTRFFASLQPQTLLPLVQEALASFGVKQNPPREHPPEDEDDVAMIRMRIGAKDRRKLHMKGHVEMEEFQIGEYKGTFVVLARDLGNPLEWRAMWKELVQHPLIDPHVYKKSE</sequence>
<evidence type="ECO:0000256" key="2">
    <source>
        <dbReference type="ARBA" id="ARBA00022527"/>
    </source>
</evidence>
<dbReference type="GO" id="GO:0005634">
    <property type="term" value="C:nucleus"/>
    <property type="evidence" value="ECO:0007669"/>
    <property type="project" value="TreeGrafter"/>
</dbReference>
<evidence type="ECO:0000256" key="7">
    <source>
        <dbReference type="ARBA" id="ARBA00047899"/>
    </source>
</evidence>
<comment type="catalytic activity">
    <reaction evidence="8">
        <text>L-seryl-[protein] + ATP = O-phospho-L-seryl-[protein] + ADP + H(+)</text>
        <dbReference type="Rhea" id="RHEA:17989"/>
        <dbReference type="Rhea" id="RHEA-COMP:9863"/>
        <dbReference type="Rhea" id="RHEA-COMP:11604"/>
        <dbReference type="ChEBI" id="CHEBI:15378"/>
        <dbReference type="ChEBI" id="CHEBI:29999"/>
        <dbReference type="ChEBI" id="CHEBI:30616"/>
        <dbReference type="ChEBI" id="CHEBI:83421"/>
        <dbReference type="ChEBI" id="CHEBI:456216"/>
        <dbReference type="EC" id="2.7.11.1"/>
    </reaction>
</comment>
<reference evidence="11" key="1">
    <citation type="submission" date="2022-11" db="EMBL/GenBank/DDBJ databases">
        <title>Genome Sequence of Cubamyces cubensis.</title>
        <authorList>
            <person name="Buettner E."/>
        </authorList>
    </citation>
    <scope>NUCLEOTIDE SEQUENCE</scope>
    <source>
        <strain evidence="11">MPL-01</strain>
    </source>
</reference>
<evidence type="ECO:0000256" key="1">
    <source>
        <dbReference type="ARBA" id="ARBA00012513"/>
    </source>
</evidence>
<evidence type="ECO:0000259" key="10">
    <source>
        <dbReference type="PROSITE" id="PS50011"/>
    </source>
</evidence>
<dbReference type="PANTHER" id="PTHR43895">
    <property type="entry name" value="CALCIUM/CALMODULIN-DEPENDENT PROTEIN KINASE KINASE-RELATED"/>
    <property type="match status" value="1"/>
</dbReference>
<dbReference type="InterPro" id="IPR000719">
    <property type="entry name" value="Prot_kinase_dom"/>
</dbReference>
<dbReference type="SMART" id="SM00220">
    <property type="entry name" value="S_TKc"/>
    <property type="match status" value="1"/>
</dbReference>
<dbReference type="PANTHER" id="PTHR43895:SF32">
    <property type="entry name" value="SERINE_THREONINE-PROTEIN KINASE CHK1"/>
    <property type="match status" value="1"/>
</dbReference>
<dbReference type="Proteomes" id="UP001215151">
    <property type="component" value="Unassembled WGS sequence"/>
</dbReference>
<evidence type="ECO:0000313" key="11">
    <source>
        <dbReference type="EMBL" id="KAJ8487371.1"/>
    </source>
</evidence>
<dbReference type="EMBL" id="JAPEVG010000080">
    <property type="protein sequence ID" value="KAJ8487371.1"/>
    <property type="molecule type" value="Genomic_DNA"/>
</dbReference>
<protein>
    <recommendedName>
        <fullName evidence="1">non-specific serine/threonine protein kinase</fullName>
        <ecNumber evidence="1">2.7.11.1</ecNumber>
    </recommendedName>
</protein>
<proteinExistence type="predicted"/>
<evidence type="ECO:0000313" key="12">
    <source>
        <dbReference type="Proteomes" id="UP001215151"/>
    </source>
</evidence>
<dbReference type="PROSITE" id="PS00108">
    <property type="entry name" value="PROTEIN_KINASE_ST"/>
    <property type="match status" value="1"/>
</dbReference>
<dbReference type="GO" id="GO:0005524">
    <property type="term" value="F:ATP binding"/>
    <property type="evidence" value="ECO:0007669"/>
    <property type="project" value="UniProtKB-KW"/>
</dbReference>
<dbReference type="PROSITE" id="PS50011">
    <property type="entry name" value="PROTEIN_KINASE_DOM"/>
    <property type="match status" value="1"/>
</dbReference>
<accession>A0AAD7XAH2</accession>
<dbReference type="Pfam" id="PF00069">
    <property type="entry name" value="Pkinase"/>
    <property type="match status" value="1"/>
</dbReference>
<dbReference type="AlphaFoldDB" id="A0AAD7XAH2"/>
<evidence type="ECO:0000256" key="5">
    <source>
        <dbReference type="ARBA" id="ARBA00022777"/>
    </source>
</evidence>
<dbReference type="GO" id="GO:0007095">
    <property type="term" value="P:mitotic G2 DNA damage checkpoint signaling"/>
    <property type="evidence" value="ECO:0007669"/>
    <property type="project" value="TreeGrafter"/>
</dbReference>
<dbReference type="FunFam" id="1.10.510.10:FF:000571">
    <property type="entry name" value="Maternal embryonic leucine zipper kinase"/>
    <property type="match status" value="1"/>
</dbReference>
<dbReference type="GO" id="GO:0005737">
    <property type="term" value="C:cytoplasm"/>
    <property type="evidence" value="ECO:0007669"/>
    <property type="project" value="TreeGrafter"/>
</dbReference>
<dbReference type="InterPro" id="IPR011009">
    <property type="entry name" value="Kinase-like_dom_sf"/>
</dbReference>
<dbReference type="Gene3D" id="1.10.510.10">
    <property type="entry name" value="Transferase(Phosphotransferase) domain 1"/>
    <property type="match status" value="1"/>
</dbReference>
<name>A0AAD7XAH2_9APHY</name>
<keyword evidence="4" id="KW-0547">Nucleotide-binding</keyword>
<keyword evidence="12" id="KW-1185">Reference proteome</keyword>
<comment type="catalytic activity">
    <reaction evidence="7">
        <text>L-threonyl-[protein] + ATP = O-phospho-L-threonyl-[protein] + ADP + H(+)</text>
        <dbReference type="Rhea" id="RHEA:46608"/>
        <dbReference type="Rhea" id="RHEA-COMP:11060"/>
        <dbReference type="Rhea" id="RHEA-COMP:11605"/>
        <dbReference type="ChEBI" id="CHEBI:15378"/>
        <dbReference type="ChEBI" id="CHEBI:30013"/>
        <dbReference type="ChEBI" id="CHEBI:30616"/>
        <dbReference type="ChEBI" id="CHEBI:61977"/>
        <dbReference type="ChEBI" id="CHEBI:456216"/>
        <dbReference type="EC" id="2.7.11.1"/>
    </reaction>
</comment>
<feature type="compositionally biased region" description="Acidic residues" evidence="9">
    <location>
        <begin position="350"/>
        <end position="359"/>
    </location>
</feature>
<keyword evidence="6" id="KW-0067">ATP-binding</keyword>
<organism evidence="11 12">
    <name type="scientific">Trametes cubensis</name>
    <dbReference type="NCBI Taxonomy" id="1111947"/>
    <lineage>
        <taxon>Eukaryota</taxon>
        <taxon>Fungi</taxon>
        <taxon>Dikarya</taxon>
        <taxon>Basidiomycota</taxon>
        <taxon>Agaricomycotina</taxon>
        <taxon>Agaricomycetes</taxon>
        <taxon>Polyporales</taxon>
        <taxon>Polyporaceae</taxon>
        <taxon>Trametes</taxon>
    </lineage>
</organism>
<dbReference type="GO" id="GO:0004674">
    <property type="term" value="F:protein serine/threonine kinase activity"/>
    <property type="evidence" value="ECO:0007669"/>
    <property type="project" value="UniProtKB-KW"/>
</dbReference>
<feature type="domain" description="Protein kinase" evidence="10">
    <location>
        <begin position="14"/>
        <end position="311"/>
    </location>
</feature>
<evidence type="ECO:0000256" key="9">
    <source>
        <dbReference type="SAM" id="MobiDB-lite"/>
    </source>
</evidence>
<evidence type="ECO:0000256" key="3">
    <source>
        <dbReference type="ARBA" id="ARBA00022679"/>
    </source>
</evidence>
<gene>
    <name evidence="11" type="ORF">ONZ51_g4231</name>
</gene>
<dbReference type="GO" id="GO:0035861">
    <property type="term" value="C:site of double-strand break"/>
    <property type="evidence" value="ECO:0007669"/>
    <property type="project" value="TreeGrafter"/>
</dbReference>
<evidence type="ECO:0000256" key="8">
    <source>
        <dbReference type="ARBA" id="ARBA00048679"/>
    </source>
</evidence>
<dbReference type="InterPro" id="IPR008271">
    <property type="entry name" value="Ser/Thr_kinase_AS"/>
</dbReference>
<evidence type="ECO:0000256" key="4">
    <source>
        <dbReference type="ARBA" id="ARBA00022741"/>
    </source>
</evidence>
<keyword evidence="3" id="KW-0808">Transferase</keyword>
<keyword evidence="2" id="KW-0723">Serine/threonine-protein kinase</keyword>
<evidence type="ECO:0000256" key="6">
    <source>
        <dbReference type="ARBA" id="ARBA00022840"/>
    </source>
</evidence>
<dbReference type="SUPFAM" id="SSF56112">
    <property type="entry name" value="Protein kinase-like (PK-like)"/>
    <property type="match status" value="1"/>
</dbReference>
<dbReference type="EC" id="2.7.11.1" evidence="1"/>
<comment type="caution">
    <text evidence="11">The sequence shown here is derived from an EMBL/GenBank/DDBJ whole genome shotgun (WGS) entry which is preliminary data.</text>
</comment>
<feature type="region of interest" description="Disordered" evidence="9">
    <location>
        <begin position="341"/>
        <end position="364"/>
    </location>
</feature>